<dbReference type="AlphaFoldDB" id="A0A7U3YGC6"/>
<organism evidence="1">
    <name type="scientific">Geobacillus sp. (strain Y4.1MC1)</name>
    <dbReference type="NCBI Taxonomy" id="581103"/>
    <lineage>
        <taxon>Bacteria</taxon>
        <taxon>Bacillati</taxon>
        <taxon>Bacillota</taxon>
        <taxon>Bacilli</taxon>
        <taxon>Bacillales</taxon>
        <taxon>Anoxybacillaceae</taxon>
        <taxon>Geobacillus</taxon>
    </lineage>
</organism>
<proteinExistence type="predicted"/>
<evidence type="ECO:0000313" key="1">
    <source>
        <dbReference type="EMBL" id="ADP75274.1"/>
    </source>
</evidence>
<accession>A0A7U3YGC6</accession>
<dbReference type="KEGG" id="gmc:GY4MC1_2576"/>
<sequence length="244" mass="26936">MGKHVRHLTVNGSALTSGGTFHKVTIRGDATINGDLWCDRCKVFGNADVSGNIAVKLFRIFGQANIRGNIQGETIKLFGAMNLRGDAAVAYDFHLRGSAHIDGDVTGGMIHGYGEMKVSRDCEADVFLVKGAVEIGNTLNAEQIELYLHFSDSRIAEIGGKTIRIKRSKAMSILHFLKRFARESAKLKAETIEGDDIYLEHTDAKMVRGDRIIIGPGCNIDFVEYHTSLQQDEKAIVKEKRKRS</sequence>
<evidence type="ECO:0008006" key="2">
    <source>
        <dbReference type="Google" id="ProtNLM"/>
    </source>
</evidence>
<protein>
    <recommendedName>
        <fullName evidence="2">Bactofilin</fullName>
    </recommendedName>
</protein>
<name>A0A7U3YGC6_GEOS0</name>
<reference evidence="1" key="1">
    <citation type="submission" date="2010-10" db="EMBL/GenBank/DDBJ databases">
        <title>Complete sequence of chromosome of Geobacillus sp. Y4.1MC1.</title>
        <authorList>
            <consortium name="US DOE Joint Genome Institute"/>
            <person name="Lucas S."/>
            <person name="Copeland A."/>
            <person name="Lapidus A."/>
            <person name="Cheng J.-F."/>
            <person name="Bruce D."/>
            <person name="Goodwin L."/>
            <person name="Pitluck S."/>
            <person name="Chertkov O."/>
            <person name="Zhang X."/>
            <person name="Detter J.C."/>
            <person name="Han C."/>
            <person name="Tapia R."/>
            <person name="Land M."/>
            <person name="Hauser L."/>
            <person name="Jeffries C."/>
            <person name="Kyrpides N."/>
            <person name="Ivanova N."/>
            <person name="Ovchinnikova G."/>
            <person name="Brumm P."/>
            <person name="Mead D."/>
            <person name="Woyke T."/>
        </authorList>
    </citation>
    <scope>NUCLEOTIDE SEQUENCE [LARGE SCALE GENOMIC DNA]</scope>
    <source>
        <strain evidence="1">Y4.1MC1</strain>
    </source>
</reference>
<dbReference type="EMBL" id="CP002293">
    <property type="protein sequence ID" value="ADP75274.1"/>
    <property type="molecule type" value="Genomic_DNA"/>
</dbReference>
<gene>
    <name evidence="1" type="ORF">GY4MC1_2576</name>
</gene>